<feature type="region of interest" description="Disordered" evidence="1">
    <location>
        <begin position="1"/>
        <end position="28"/>
    </location>
</feature>
<accession>A0A6J5NGL8</accession>
<sequence length="54" mass="5602">MPLTKGYSKGSISKNISKEMKAGKPQKQAVAIAMNTARTAAMKAGKPGKAPKKA</sequence>
<gene>
    <name evidence="2" type="ORF">UFOVP670_51</name>
</gene>
<organism evidence="2">
    <name type="scientific">uncultured Caudovirales phage</name>
    <dbReference type="NCBI Taxonomy" id="2100421"/>
    <lineage>
        <taxon>Viruses</taxon>
        <taxon>Duplodnaviria</taxon>
        <taxon>Heunggongvirae</taxon>
        <taxon>Uroviricota</taxon>
        <taxon>Caudoviricetes</taxon>
        <taxon>Peduoviridae</taxon>
        <taxon>Maltschvirus</taxon>
        <taxon>Maltschvirus maltsch</taxon>
    </lineage>
</organism>
<protein>
    <submittedName>
        <fullName evidence="2">Uncharacterized protein</fullName>
    </submittedName>
</protein>
<name>A0A6J5NGL8_9CAUD</name>
<proteinExistence type="predicted"/>
<reference evidence="2" key="1">
    <citation type="submission" date="2020-04" db="EMBL/GenBank/DDBJ databases">
        <authorList>
            <person name="Chiriac C."/>
            <person name="Salcher M."/>
            <person name="Ghai R."/>
            <person name="Kavagutti S V."/>
        </authorList>
    </citation>
    <scope>NUCLEOTIDE SEQUENCE</scope>
</reference>
<evidence type="ECO:0000313" key="2">
    <source>
        <dbReference type="EMBL" id="CAB4156038.1"/>
    </source>
</evidence>
<dbReference type="EMBL" id="LR796632">
    <property type="protein sequence ID" value="CAB4156038.1"/>
    <property type="molecule type" value="Genomic_DNA"/>
</dbReference>
<evidence type="ECO:0000256" key="1">
    <source>
        <dbReference type="SAM" id="MobiDB-lite"/>
    </source>
</evidence>